<sequence>MLPFSQSVTPAVRAHLDAQAAFLNDMSKSMSRSFQELCQLNMQLGQTLLEESTTASR</sequence>
<comment type="caution">
    <text evidence="1">The sequence shown here is derived from an EMBL/GenBank/DDBJ whole genome shotgun (WGS) entry which is preliminary data.</text>
</comment>
<organism evidence="1 2">
    <name type="scientific">Massilia haematophila</name>
    <dbReference type="NCBI Taxonomy" id="457923"/>
    <lineage>
        <taxon>Bacteria</taxon>
        <taxon>Pseudomonadati</taxon>
        <taxon>Pseudomonadota</taxon>
        <taxon>Betaproteobacteria</taxon>
        <taxon>Burkholderiales</taxon>
        <taxon>Oxalobacteraceae</taxon>
        <taxon>Telluria group</taxon>
        <taxon>Massilia</taxon>
    </lineage>
</organism>
<reference evidence="2" key="1">
    <citation type="journal article" date="2019" name="Int. J. Syst. Evol. Microbiol.">
        <title>The Global Catalogue of Microorganisms (GCM) 10K type strain sequencing project: providing services to taxonomists for standard genome sequencing and annotation.</title>
        <authorList>
            <consortium name="The Broad Institute Genomics Platform"/>
            <consortium name="The Broad Institute Genome Sequencing Center for Infectious Disease"/>
            <person name="Wu L."/>
            <person name="Ma J."/>
        </authorList>
    </citation>
    <scope>NUCLEOTIDE SEQUENCE [LARGE SCALE GENOMIC DNA]</scope>
    <source>
        <strain evidence="2">CCM 7480</strain>
    </source>
</reference>
<protein>
    <recommendedName>
        <fullName evidence="3">Phasin domain-containing protein</fullName>
    </recommendedName>
</protein>
<dbReference type="Proteomes" id="UP001595665">
    <property type="component" value="Unassembled WGS sequence"/>
</dbReference>
<dbReference type="EMBL" id="JBHRVV010000002">
    <property type="protein sequence ID" value="MFC3461467.1"/>
    <property type="molecule type" value="Genomic_DNA"/>
</dbReference>
<name>A0ABV7PUC6_9BURK</name>
<accession>A0ABV7PUC6</accession>
<proteinExistence type="predicted"/>
<evidence type="ECO:0000313" key="2">
    <source>
        <dbReference type="Proteomes" id="UP001595665"/>
    </source>
</evidence>
<gene>
    <name evidence="1" type="ORF">ACFOPH_24975</name>
</gene>
<dbReference type="RefSeq" id="WP_379738073.1">
    <property type="nucleotide sequence ID" value="NZ_JBHRVV010000002.1"/>
</dbReference>
<evidence type="ECO:0008006" key="3">
    <source>
        <dbReference type="Google" id="ProtNLM"/>
    </source>
</evidence>
<keyword evidence="2" id="KW-1185">Reference proteome</keyword>
<evidence type="ECO:0000313" key="1">
    <source>
        <dbReference type="EMBL" id="MFC3461467.1"/>
    </source>
</evidence>